<feature type="transmembrane region" description="Helical" evidence="1">
    <location>
        <begin position="76"/>
        <end position="99"/>
    </location>
</feature>
<accession>A0A1L8CTN6</accession>
<organism evidence="2 3">
    <name type="scientific">Carboxydothermus pertinax</name>
    <dbReference type="NCBI Taxonomy" id="870242"/>
    <lineage>
        <taxon>Bacteria</taxon>
        <taxon>Bacillati</taxon>
        <taxon>Bacillota</taxon>
        <taxon>Clostridia</taxon>
        <taxon>Thermoanaerobacterales</taxon>
        <taxon>Thermoanaerobacteraceae</taxon>
        <taxon>Carboxydothermus</taxon>
    </lineage>
</organism>
<keyword evidence="1" id="KW-1133">Transmembrane helix</keyword>
<keyword evidence="3" id="KW-1185">Reference proteome</keyword>
<feature type="transmembrane region" description="Helical" evidence="1">
    <location>
        <begin position="43"/>
        <end position="64"/>
    </location>
</feature>
<evidence type="ECO:0000256" key="1">
    <source>
        <dbReference type="SAM" id="Phobius"/>
    </source>
</evidence>
<keyword evidence="1" id="KW-0812">Transmembrane</keyword>
<evidence type="ECO:0000313" key="3">
    <source>
        <dbReference type="Proteomes" id="UP000187485"/>
    </source>
</evidence>
<dbReference type="EMBL" id="BDJK01000010">
    <property type="protein sequence ID" value="GAV22262.1"/>
    <property type="molecule type" value="Genomic_DNA"/>
</dbReference>
<name>A0A1L8CTN6_9THEO</name>
<dbReference type="STRING" id="870242.cpu_07720"/>
<gene>
    <name evidence="2" type="ORF">cpu_07720</name>
</gene>
<dbReference type="AlphaFoldDB" id="A0A1L8CTN6"/>
<feature type="transmembrane region" description="Helical" evidence="1">
    <location>
        <begin position="111"/>
        <end position="134"/>
    </location>
</feature>
<protein>
    <submittedName>
        <fullName evidence="2">Uncharacterized protein</fullName>
    </submittedName>
</protein>
<keyword evidence="1" id="KW-0472">Membrane</keyword>
<dbReference type="Proteomes" id="UP000187485">
    <property type="component" value="Unassembled WGS sequence"/>
</dbReference>
<comment type="caution">
    <text evidence="2">The sequence shown here is derived from an EMBL/GenBank/DDBJ whole genome shotgun (WGS) entry which is preliminary data.</text>
</comment>
<sequence>MWYMLGFLKKFIFLFFLLLLLIIQDKAGLHLKKLVAYGELKGYFYLGFLSLYPVLIGGFLFLTLKEFALINLPQNTLKTTVVPLIVFLYITLMPLLYYTPVAKYLPLGSALLQYPALINISGIAAGFLLPGLIFKPQKHFSG</sequence>
<proteinExistence type="predicted"/>
<evidence type="ECO:0000313" key="2">
    <source>
        <dbReference type="EMBL" id="GAV22262.1"/>
    </source>
</evidence>
<reference evidence="3" key="1">
    <citation type="submission" date="2016-12" db="EMBL/GenBank/DDBJ databases">
        <title>Draft Genome Sequences od Carboxydothermus pertinax and islandicus, Hydrogenogenic Carboxydotrophic Bacteria.</title>
        <authorList>
            <person name="Fukuyama Y."/>
            <person name="Ohmae K."/>
            <person name="Yoneda Y."/>
            <person name="Yoshida T."/>
            <person name="Sako Y."/>
        </authorList>
    </citation>
    <scope>NUCLEOTIDE SEQUENCE [LARGE SCALE GENOMIC DNA]</scope>
    <source>
        <strain evidence="3">Ug1</strain>
    </source>
</reference>